<proteinExistence type="inferred from homology"/>
<dbReference type="InterPro" id="IPR009242">
    <property type="entry name" value="DUF896"/>
</dbReference>
<dbReference type="Proteomes" id="UP000516160">
    <property type="component" value="Chromosome"/>
</dbReference>
<accession>A0A7G9WC29</accession>
<keyword evidence="5" id="KW-1185">Reference proteome</keyword>
<dbReference type="EMBL" id="CP058559">
    <property type="protein sequence ID" value="QNO16241.1"/>
    <property type="molecule type" value="Genomic_DNA"/>
</dbReference>
<evidence type="ECO:0000313" key="5">
    <source>
        <dbReference type="Proteomes" id="UP000516160"/>
    </source>
</evidence>
<dbReference type="KEGG" id="acae:HYG86_16415"/>
<feature type="compositionally biased region" description="Basic and acidic residues" evidence="3">
    <location>
        <begin position="88"/>
        <end position="98"/>
    </location>
</feature>
<reference evidence="4 5" key="1">
    <citation type="submission" date="2020-07" db="EMBL/GenBank/DDBJ databases">
        <title>Alkalicella. sp. LB2 genome.</title>
        <authorList>
            <person name="Postec A."/>
            <person name="Quemeneur M."/>
        </authorList>
    </citation>
    <scope>NUCLEOTIDE SEQUENCE [LARGE SCALE GENOMIC DNA]</scope>
    <source>
        <strain evidence="4 5">LB2</strain>
    </source>
</reference>
<dbReference type="GO" id="GO:0005737">
    <property type="term" value="C:cytoplasm"/>
    <property type="evidence" value="ECO:0007669"/>
    <property type="project" value="UniProtKB-SubCell"/>
</dbReference>
<sequence length="98" mass="11308">MLTKDKIDRINYLARKKKEQGLTPGEEREQHSLRQEYLGAVRGQVRSTLDRTKFVNEEGNEILVKHSYKHKNCGCGCNGHSQNKNHTHHDDCGCDHVH</sequence>
<feature type="region of interest" description="Disordered" evidence="3">
    <location>
        <begin position="79"/>
        <end position="98"/>
    </location>
</feature>
<keyword evidence="1 2" id="KW-0963">Cytoplasm</keyword>
<dbReference type="Pfam" id="PF05979">
    <property type="entry name" value="DUF896"/>
    <property type="match status" value="1"/>
</dbReference>
<evidence type="ECO:0000256" key="3">
    <source>
        <dbReference type="SAM" id="MobiDB-lite"/>
    </source>
</evidence>
<dbReference type="RefSeq" id="WP_213166634.1">
    <property type="nucleotide sequence ID" value="NZ_CP058559.1"/>
</dbReference>
<dbReference type="PANTHER" id="PTHR37300:SF1">
    <property type="entry name" value="UPF0291 PROTEIN YNZC"/>
    <property type="match status" value="1"/>
</dbReference>
<comment type="subcellular location">
    <subcellularLocation>
        <location evidence="2">Cytoplasm</location>
    </subcellularLocation>
</comment>
<protein>
    <recommendedName>
        <fullName evidence="2">UPF0291 protein HYG86_16415</fullName>
    </recommendedName>
</protein>
<evidence type="ECO:0000313" key="4">
    <source>
        <dbReference type="EMBL" id="QNO16241.1"/>
    </source>
</evidence>
<evidence type="ECO:0000256" key="1">
    <source>
        <dbReference type="ARBA" id="ARBA00022490"/>
    </source>
</evidence>
<name>A0A7G9WC29_ALKCA</name>
<dbReference type="Gene3D" id="1.10.287.540">
    <property type="entry name" value="Helix hairpin bin"/>
    <property type="match status" value="1"/>
</dbReference>
<gene>
    <name evidence="4" type="ORF">HYG86_16415</name>
</gene>
<evidence type="ECO:0000256" key="2">
    <source>
        <dbReference type="HAMAP-Rule" id="MF_01103"/>
    </source>
</evidence>
<organism evidence="4 5">
    <name type="scientific">Alkalicella caledoniensis</name>
    <dbReference type="NCBI Taxonomy" id="2731377"/>
    <lineage>
        <taxon>Bacteria</taxon>
        <taxon>Bacillati</taxon>
        <taxon>Bacillota</taxon>
        <taxon>Clostridia</taxon>
        <taxon>Eubacteriales</taxon>
        <taxon>Proteinivoracaceae</taxon>
        <taxon>Alkalicella</taxon>
    </lineage>
</organism>
<comment type="similarity">
    <text evidence="2">Belongs to the UPF0291 family.</text>
</comment>
<dbReference type="HAMAP" id="MF_01103">
    <property type="entry name" value="UPF0291"/>
    <property type="match status" value="1"/>
</dbReference>
<dbReference type="AlphaFoldDB" id="A0A7G9WC29"/>
<dbReference type="PANTHER" id="PTHR37300">
    <property type="entry name" value="UPF0291 PROTEIN CBO2609/CLC_2481"/>
    <property type="match status" value="1"/>
</dbReference>
<dbReference type="SUPFAM" id="SSF158221">
    <property type="entry name" value="YnzC-like"/>
    <property type="match status" value="1"/>
</dbReference>